<feature type="domain" description="Methylated-DNA-[protein]-cysteine S-methyltransferase DNA binding" evidence="7">
    <location>
        <begin position="118"/>
        <end position="203"/>
    </location>
</feature>
<gene>
    <name evidence="9" type="ORF">HMPREF0059_00264</name>
</gene>
<evidence type="ECO:0000256" key="1">
    <source>
        <dbReference type="ARBA" id="ARBA00001286"/>
    </source>
</evidence>
<dbReference type="Proteomes" id="UP000004668">
    <property type="component" value="Unassembled WGS sequence"/>
</dbReference>
<dbReference type="GO" id="GO:0006281">
    <property type="term" value="P:DNA repair"/>
    <property type="evidence" value="ECO:0007669"/>
    <property type="project" value="UniProtKB-KW"/>
</dbReference>
<reference evidence="9 10" key="2">
    <citation type="submission" date="2011-10" db="EMBL/GenBank/DDBJ databases">
        <title>The Genome Sequence of Actinomyces viscosus C505.</title>
        <authorList>
            <consortium name="The Broad Institute Genome Sequencing Platform"/>
            <consortium name="The Broad Institute Genome Sequencing Center for Infectious Disease"/>
            <person name="Earl A."/>
            <person name="Ward D."/>
            <person name="Feldgarden M."/>
            <person name="Gevers D."/>
            <person name="Sibley C.D."/>
            <person name="Field T.R."/>
            <person name="Grinwis M."/>
            <person name="Eshaghurshan C.S."/>
            <person name="Surette M.G."/>
            <person name="Young S.K."/>
            <person name="Zeng Q."/>
            <person name="Gargeya S."/>
            <person name="Fitzgerald M."/>
            <person name="Haas B."/>
            <person name="Abouelleil A."/>
            <person name="Alvarado L."/>
            <person name="Arachchi H.M."/>
            <person name="Berlin A."/>
            <person name="Brown A."/>
            <person name="Chapman S.B."/>
            <person name="Chen Z."/>
            <person name="Dunbar C."/>
            <person name="Freedman E."/>
            <person name="Gearin G."/>
            <person name="Goldberg J."/>
            <person name="Griggs A."/>
            <person name="Gujja S."/>
            <person name="Heiman D."/>
            <person name="Howarth C."/>
            <person name="Larson L."/>
            <person name="Lui A."/>
            <person name="MacDonald P.J.P."/>
            <person name="Montmayeur A."/>
            <person name="Murphy C."/>
            <person name="Neiman D."/>
            <person name="Pearson M."/>
            <person name="Priest M."/>
            <person name="Roberts A."/>
            <person name="Saif S."/>
            <person name="Shea T."/>
            <person name="Shenoy N."/>
            <person name="Sisk P."/>
            <person name="Stolte C."/>
            <person name="Sykes S."/>
            <person name="Wortman J."/>
            <person name="Nusbaum C."/>
            <person name="Birren B."/>
        </authorList>
    </citation>
    <scope>NUCLEOTIDE SEQUENCE [LARGE SCALE GENOMIC DNA]</scope>
    <source>
        <strain evidence="9 10">C505</strain>
    </source>
</reference>
<dbReference type="Gene3D" id="3.30.160.70">
    <property type="entry name" value="Methylated DNA-protein cysteine methyltransferase domain"/>
    <property type="match status" value="1"/>
</dbReference>
<keyword evidence="2 9" id="KW-0489">Methyltransferase</keyword>
<dbReference type="PANTHER" id="PTHR10815:SF5">
    <property type="entry name" value="METHYLATED-DNA--PROTEIN-CYSTEINE METHYLTRANSFERASE"/>
    <property type="match status" value="1"/>
</dbReference>
<dbReference type="eggNOG" id="COG0350">
    <property type="taxonomic scope" value="Bacteria"/>
</dbReference>
<evidence type="ECO:0000313" key="10">
    <source>
        <dbReference type="Proteomes" id="UP000004668"/>
    </source>
</evidence>
<evidence type="ECO:0000256" key="4">
    <source>
        <dbReference type="ARBA" id="ARBA00022763"/>
    </source>
</evidence>
<dbReference type="AlphaFoldDB" id="F2UV14"/>
<evidence type="ECO:0000259" key="7">
    <source>
        <dbReference type="Pfam" id="PF01035"/>
    </source>
</evidence>
<keyword evidence="5" id="KW-0234">DNA repair</keyword>
<proteinExistence type="predicted"/>
<comment type="catalytic activity">
    <reaction evidence="6">
        <text>a 6-O-methyl-2'-deoxyguanosine in DNA + L-cysteinyl-[protein] = S-methyl-L-cysteinyl-[protein] + a 2'-deoxyguanosine in DNA</text>
        <dbReference type="Rhea" id="RHEA:24000"/>
        <dbReference type="Rhea" id="RHEA-COMP:10131"/>
        <dbReference type="Rhea" id="RHEA-COMP:10132"/>
        <dbReference type="Rhea" id="RHEA-COMP:11367"/>
        <dbReference type="Rhea" id="RHEA-COMP:11368"/>
        <dbReference type="ChEBI" id="CHEBI:29950"/>
        <dbReference type="ChEBI" id="CHEBI:82612"/>
        <dbReference type="ChEBI" id="CHEBI:85445"/>
        <dbReference type="ChEBI" id="CHEBI:85448"/>
        <dbReference type="EC" id="2.1.1.63"/>
    </reaction>
</comment>
<dbReference type="InterPro" id="IPR014048">
    <property type="entry name" value="MethylDNA_cys_MeTrfase_DNA-bd"/>
</dbReference>
<dbReference type="GO" id="GO:0032259">
    <property type="term" value="P:methylation"/>
    <property type="evidence" value="ECO:0007669"/>
    <property type="project" value="UniProtKB-KW"/>
</dbReference>
<dbReference type="InterPro" id="IPR036631">
    <property type="entry name" value="MGMT_N_sf"/>
</dbReference>
<evidence type="ECO:0000259" key="8">
    <source>
        <dbReference type="Pfam" id="PF02870"/>
    </source>
</evidence>
<dbReference type="Pfam" id="PF01035">
    <property type="entry name" value="DNA_binding_1"/>
    <property type="match status" value="1"/>
</dbReference>
<name>F2UV14_ACTVI</name>
<dbReference type="EMBL" id="ACRE02000016">
    <property type="protein sequence ID" value="EGE38917.2"/>
    <property type="molecule type" value="Genomic_DNA"/>
</dbReference>
<evidence type="ECO:0000256" key="6">
    <source>
        <dbReference type="ARBA" id="ARBA00049348"/>
    </source>
</evidence>
<dbReference type="NCBIfam" id="TIGR00589">
    <property type="entry name" value="ogt"/>
    <property type="match status" value="1"/>
</dbReference>
<dbReference type="GO" id="GO:0003908">
    <property type="term" value="F:methylated-DNA-[protein]-cysteine S-methyltransferase activity"/>
    <property type="evidence" value="ECO:0007669"/>
    <property type="project" value="UniProtKB-EC"/>
</dbReference>
<dbReference type="InterPro" id="IPR036217">
    <property type="entry name" value="MethylDNA_cys_MeTrfase_DNAb"/>
</dbReference>
<dbReference type="Pfam" id="PF02870">
    <property type="entry name" value="Methyltransf_1N"/>
    <property type="match status" value="1"/>
</dbReference>
<accession>F2UV14</accession>
<dbReference type="PANTHER" id="PTHR10815">
    <property type="entry name" value="METHYLATED-DNA--PROTEIN-CYSTEINE METHYLTRANSFERASE"/>
    <property type="match status" value="1"/>
</dbReference>
<comment type="caution">
    <text evidence="9">The sequence shown here is derived from an EMBL/GenBank/DDBJ whole genome shotgun (WGS) entry which is preliminary data.</text>
</comment>
<reference evidence="10" key="1">
    <citation type="submission" date="2010-02" db="EMBL/GenBank/DDBJ databases">
        <title>The Genome Sequence of Prevotella oris strain C735.</title>
        <authorList>
            <consortium name="The Broad Institute Genome Sequencing Platform"/>
            <person name="Ward D."/>
            <person name="Feldgarden M."/>
            <person name="Earl A."/>
            <person name="Young S.K."/>
            <person name="Zeng Q."/>
            <person name="Koehrsen M."/>
            <person name="Alvarado L."/>
            <person name="Berlin A."/>
            <person name="Bochicchio J."/>
            <person name="Borenstein D."/>
            <person name="Chapman S.B."/>
            <person name="Chen Z."/>
            <person name="Engels R."/>
            <person name="Freedman E."/>
            <person name="Gellesch M."/>
            <person name="Goldberg J."/>
            <person name="Griggs A."/>
            <person name="Gujja S."/>
            <person name="Heilman E."/>
            <person name="Heiman D."/>
            <person name="Hepburn T."/>
            <person name="Howarth C."/>
            <person name="Jen D."/>
            <person name="Larson L."/>
            <person name="Mehta T."/>
            <person name="Park D."/>
            <person name="Pearson M."/>
            <person name="Roberts A."/>
            <person name="Saif S."/>
            <person name="Shea T."/>
            <person name="Shenoy N."/>
            <person name="Sisk P."/>
            <person name="Stolte C."/>
            <person name="Sykes S."/>
            <person name="Thomson T."/>
            <person name="Walk T."/>
            <person name="White J."/>
            <person name="Yandava C."/>
            <person name="Sibley C.D."/>
            <person name="Field T.R."/>
            <person name="Grinwis M."/>
            <person name="Eshaghurshan C.S."/>
            <person name="Surette M.G."/>
            <person name="Haas B."/>
            <person name="Nusbaum C."/>
            <person name="Birren B."/>
        </authorList>
    </citation>
    <scope>NUCLEOTIDE SEQUENCE [LARGE SCALE GENOMIC DNA]</scope>
    <source>
        <strain evidence="10">C505</strain>
    </source>
</reference>
<dbReference type="InterPro" id="IPR008332">
    <property type="entry name" value="MethylG_MeTrfase_N"/>
</dbReference>
<protein>
    <submittedName>
        <fullName evidence="9">Methylated-DNA-[protein]-cysteine S-methyltransferase</fullName>
    </submittedName>
</protein>
<evidence type="ECO:0000256" key="2">
    <source>
        <dbReference type="ARBA" id="ARBA00022603"/>
    </source>
</evidence>
<sequence length="222" mass="24367">MATTAEVRRCTRIRSEPMRGRTVLERDSMSTTRNTRKESMHYLNHYESPLGAMTMASDGEHLTGLWFDGQKYDRSTINDDAVLRPHLPVFTQTAQWLDAYFEGTDPGFTPPIRVEGSDFKTMVTSIMLSIPFGATSTYARIAAEVARRTGRTHMSAQAVGGAVGHNPIILIVPCHRVLASDGSLRGYAGGVDRKEWLLKREGVNVSGLSTPPDADDGGGRPE</sequence>
<dbReference type="InterPro" id="IPR036388">
    <property type="entry name" value="WH-like_DNA-bd_sf"/>
</dbReference>
<evidence type="ECO:0000256" key="5">
    <source>
        <dbReference type="ARBA" id="ARBA00023204"/>
    </source>
</evidence>
<keyword evidence="4" id="KW-0227">DNA damage</keyword>
<dbReference type="InterPro" id="IPR001497">
    <property type="entry name" value="MethylDNA_cys_MeTrfase_AS"/>
</dbReference>
<dbReference type="HOGENOM" id="CLU_000445_52_2_11"/>
<dbReference type="PROSITE" id="PS00374">
    <property type="entry name" value="MGMT"/>
    <property type="match status" value="1"/>
</dbReference>
<dbReference type="Gene3D" id="1.10.10.10">
    <property type="entry name" value="Winged helix-like DNA-binding domain superfamily/Winged helix DNA-binding domain"/>
    <property type="match status" value="1"/>
</dbReference>
<dbReference type="SUPFAM" id="SSF53155">
    <property type="entry name" value="Methylated DNA-protein cysteine methyltransferase domain"/>
    <property type="match status" value="1"/>
</dbReference>
<evidence type="ECO:0000256" key="3">
    <source>
        <dbReference type="ARBA" id="ARBA00022679"/>
    </source>
</evidence>
<comment type="catalytic activity">
    <reaction evidence="1">
        <text>a 4-O-methyl-thymidine in DNA + L-cysteinyl-[protein] = a thymidine in DNA + S-methyl-L-cysteinyl-[protein]</text>
        <dbReference type="Rhea" id="RHEA:53428"/>
        <dbReference type="Rhea" id="RHEA-COMP:10131"/>
        <dbReference type="Rhea" id="RHEA-COMP:10132"/>
        <dbReference type="Rhea" id="RHEA-COMP:13555"/>
        <dbReference type="Rhea" id="RHEA-COMP:13556"/>
        <dbReference type="ChEBI" id="CHEBI:29950"/>
        <dbReference type="ChEBI" id="CHEBI:82612"/>
        <dbReference type="ChEBI" id="CHEBI:137386"/>
        <dbReference type="ChEBI" id="CHEBI:137387"/>
        <dbReference type="EC" id="2.1.1.63"/>
    </reaction>
</comment>
<feature type="domain" description="Methylguanine DNA methyltransferase ribonuclease-like" evidence="8">
    <location>
        <begin position="45"/>
        <end position="112"/>
    </location>
</feature>
<keyword evidence="3 9" id="KW-0808">Transferase</keyword>
<dbReference type="SUPFAM" id="SSF46767">
    <property type="entry name" value="Methylated DNA-protein cysteine methyltransferase, C-terminal domain"/>
    <property type="match status" value="1"/>
</dbReference>
<organism evidence="9 10">
    <name type="scientific">Actinomyces viscosus C505</name>
    <dbReference type="NCBI Taxonomy" id="562973"/>
    <lineage>
        <taxon>Bacteria</taxon>
        <taxon>Bacillati</taxon>
        <taxon>Actinomycetota</taxon>
        <taxon>Actinomycetes</taxon>
        <taxon>Actinomycetales</taxon>
        <taxon>Actinomycetaceae</taxon>
        <taxon>Actinomyces</taxon>
    </lineage>
</organism>
<dbReference type="CDD" id="cd06445">
    <property type="entry name" value="ATase"/>
    <property type="match status" value="1"/>
</dbReference>
<evidence type="ECO:0000313" key="9">
    <source>
        <dbReference type="EMBL" id="EGE38917.2"/>
    </source>
</evidence>